<evidence type="ECO:0000313" key="5">
    <source>
        <dbReference type="Proteomes" id="UP000036168"/>
    </source>
</evidence>
<dbReference type="Pfam" id="PF10087">
    <property type="entry name" value="DUF2325"/>
    <property type="match status" value="1"/>
</dbReference>
<dbReference type="EMBL" id="LECW02000023">
    <property type="protein sequence ID" value="KRT93070.1"/>
    <property type="molecule type" value="Genomic_DNA"/>
</dbReference>
<dbReference type="OrthoDB" id="1785868at2"/>
<dbReference type="InterPro" id="IPR016772">
    <property type="entry name" value="UCP020408"/>
</dbReference>
<evidence type="ECO:0000256" key="1">
    <source>
        <dbReference type="ARBA" id="ARBA00007189"/>
    </source>
</evidence>
<dbReference type="Proteomes" id="UP000036168">
    <property type="component" value="Unassembled WGS sequence"/>
</dbReference>
<name>A0A0T6BNB8_9BACI</name>
<proteinExistence type="inferred from homology"/>
<evidence type="ECO:0000256" key="2">
    <source>
        <dbReference type="SAM" id="MobiDB-lite"/>
    </source>
</evidence>
<evidence type="ECO:0000313" key="4">
    <source>
        <dbReference type="EMBL" id="MEC0487881.1"/>
    </source>
</evidence>
<reference evidence="3 5" key="1">
    <citation type="journal article" date="2015" name="Int. J. Syst. Evol. Microbiol.">
        <title>Bacillus glycinifermentans sp. nov., isolated from fermented soybean paste.</title>
        <authorList>
            <person name="Kim S.J."/>
            <person name="Dunlap C.A."/>
            <person name="Kwon S.W."/>
            <person name="Rooney A.P."/>
        </authorList>
    </citation>
    <scope>NUCLEOTIDE SEQUENCE [LARGE SCALE GENOMIC DNA]</scope>
    <source>
        <strain evidence="3 5">GO-13</strain>
    </source>
</reference>
<protein>
    <submittedName>
        <fullName evidence="4">DUF2325 domain-containing protein</fullName>
    </submittedName>
</protein>
<accession>A0A0T6BNB8</accession>
<evidence type="ECO:0000313" key="3">
    <source>
        <dbReference type="EMBL" id="KRT93070.1"/>
    </source>
</evidence>
<comment type="similarity">
    <text evidence="1">Belongs to the UPF0751 family.</text>
</comment>
<keyword evidence="6" id="KW-1185">Reference proteome</keyword>
<organism evidence="3 5">
    <name type="scientific">Bacillus glycinifermentans</name>
    <dbReference type="NCBI Taxonomy" id="1664069"/>
    <lineage>
        <taxon>Bacteria</taxon>
        <taxon>Bacillati</taxon>
        <taxon>Bacillota</taxon>
        <taxon>Bacilli</taxon>
        <taxon>Bacillales</taxon>
        <taxon>Bacillaceae</taxon>
        <taxon>Bacillus</taxon>
    </lineage>
</organism>
<dbReference type="EMBL" id="JARRTL010000047">
    <property type="protein sequence ID" value="MEC0487881.1"/>
    <property type="molecule type" value="Genomic_DNA"/>
</dbReference>
<dbReference type="RefSeq" id="WP_057957626.1">
    <property type="nucleotide sequence ID" value="NZ_JARRTL010000047.1"/>
</dbReference>
<comment type="caution">
    <text evidence="3">The sequence shown here is derived from an EMBL/GenBank/DDBJ whole genome shotgun (WGS) entry which is preliminary data.</text>
</comment>
<feature type="region of interest" description="Disordered" evidence="2">
    <location>
        <begin position="219"/>
        <end position="239"/>
    </location>
</feature>
<evidence type="ECO:0000313" key="6">
    <source>
        <dbReference type="Proteomes" id="UP001341297"/>
    </source>
</evidence>
<reference evidence="3" key="2">
    <citation type="submission" date="2015-10" db="EMBL/GenBank/DDBJ databases">
        <authorList>
            <person name="Gilbert D.G."/>
        </authorList>
    </citation>
    <scope>NUCLEOTIDE SEQUENCE</scope>
    <source>
        <strain evidence="3">GO-13</strain>
    </source>
</reference>
<sequence>MNKNAIVQDAIDQMVRLIQRLNSDNVDEIEAEVLKYFRWLNILTTLKVSSNDDFEPHLEESSKDTPLEDVKARSKNSYEFERHLKGGYIREIDVFVPEKIIRQLGFEDGDLISAVSLGNKMYHYELVEKAKERRPTNRIQLNFCVLSKRDSMLVASEYLEDGELKSIKYNDAPYTFRISDETRIKEDLEEGSIVDIAYYKDNVDVFRVIWKHQLPTEGPRTPPLKSSHYKIKNPKSDTTETNELLGKKVLLVGDKGRIVGRTAELQNAIQRNGGELIHADGSETINRLESMVKNCDLLISIVTSCSHIKAEKAKEFAKKYDKPFKFIDGIGISTLVQTAKSLVSVEV</sequence>
<reference evidence="4 6" key="3">
    <citation type="submission" date="2023-03" db="EMBL/GenBank/DDBJ databases">
        <title>Agriculturally important microbes genome sequencing.</title>
        <authorList>
            <person name="Dunlap C."/>
        </authorList>
    </citation>
    <scope>NUCLEOTIDE SEQUENCE [LARGE SCALE GENOMIC DNA]</scope>
    <source>
        <strain evidence="4 6">CBP-3203</strain>
    </source>
</reference>
<gene>
    <name evidence="3" type="ORF">AB447_203820</name>
    <name evidence="4" type="ORF">P8828_24350</name>
</gene>
<dbReference type="Proteomes" id="UP001341297">
    <property type="component" value="Unassembled WGS sequence"/>
</dbReference>
<dbReference type="AlphaFoldDB" id="A0A0T6BNB8"/>